<dbReference type="InterPro" id="IPR013783">
    <property type="entry name" value="Ig-like_fold"/>
</dbReference>
<keyword evidence="1" id="KW-0472">Membrane</keyword>
<keyword evidence="1" id="KW-1133">Transmembrane helix</keyword>
<gene>
    <name evidence="3" type="ORF">KE626_22260</name>
</gene>
<dbReference type="Pfam" id="PF10633">
    <property type="entry name" value="NPCBM_assoc"/>
    <property type="match status" value="1"/>
</dbReference>
<dbReference type="PANTHER" id="PTHR39198:SF1">
    <property type="entry name" value="ALPHA-GALACTOSIDASE NEW3 DOMAIN-CONTAINING PROTEIN"/>
    <property type="match status" value="1"/>
</dbReference>
<keyword evidence="1" id="KW-0812">Transmembrane</keyword>
<keyword evidence="4" id="KW-1185">Reference proteome</keyword>
<dbReference type="EMBL" id="JAGTXB010000012">
    <property type="protein sequence ID" value="MBS0030066.1"/>
    <property type="molecule type" value="Genomic_DNA"/>
</dbReference>
<dbReference type="Gene3D" id="2.60.40.10">
    <property type="entry name" value="Immunoglobulins"/>
    <property type="match status" value="1"/>
</dbReference>
<organism evidence="3 4">
    <name type="scientific">Chitinophaga hostae</name>
    <dbReference type="NCBI Taxonomy" id="2831022"/>
    <lineage>
        <taxon>Bacteria</taxon>
        <taxon>Pseudomonadati</taxon>
        <taxon>Bacteroidota</taxon>
        <taxon>Chitinophagia</taxon>
        <taxon>Chitinophagales</taxon>
        <taxon>Chitinophagaceae</taxon>
        <taxon>Chitinophaga</taxon>
    </lineage>
</organism>
<comment type="caution">
    <text evidence="3">The sequence shown here is derived from an EMBL/GenBank/DDBJ whole genome shotgun (WGS) entry which is preliminary data.</text>
</comment>
<proteinExistence type="predicted"/>
<evidence type="ECO:0000256" key="1">
    <source>
        <dbReference type="SAM" id="Phobius"/>
    </source>
</evidence>
<feature type="transmembrane region" description="Helical" evidence="1">
    <location>
        <begin position="259"/>
        <end position="279"/>
    </location>
</feature>
<accession>A0ABS5J4T6</accession>
<evidence type="ECO:0000259" key="2">
    <source>
        <dbReference type="Pfam" id="PF10633"/>
    </source>
</evidence>
<evidence type="ECO:0000313" key="3">
    <source>
        <dbReference type="EMBL" id="MBS0030066.1"/>
    </source>
</evidence>
<feature type="domain" description="Alpha-galactosidase NEW3" evidence="2">
    <location>
        <begin position="166"/>
        <end position="240"/>
    </location>
</feature>
<reference evidence="3 4" key="1">
    <citation type="submission" date="2021-04" db="EMBL/GenBank/DDBJ databases">
        <title>Chitinophaga sp. nov., isolated from the rhizosphere soil.</title>
        <authorList>
            <person name="He S."/>
        </authorList>
    </citation>
    <scope>NUCLEOTIDE SEQUENCE [LARGE SCALE GENOMIC DNA]</scope>
    <source>
        <strain evidence="3 4">2R12</strain>
    </source>
</reference>
<name>A0ABS5J4T6_9BACT</name>
<dbReference type="InterPro" id="IPR018905">
    <property type="entry name" value="A-galactase_NEW3"/>
</dbReference>
<protein>
    <recommendedName>
        <fullName evidence="2">Alpha-galactosidase NEW3 domain-containing protein</fullName>
    </recommendedName>
</protein>
<sequence>MLAMSASYQGRMKLNPHALLSVVFLIFLFTNTSATRAEGRAAPPFTARLINIEAAANTTFTYNTQLHNTAPMARIYQLSASIPPGWNLSFKVEGVQVTSLNIDSGKTQDITVEINPAVEVKPGKYTIPVLAMTGTDSLKLQLEAVVKGTYSVILTTPTGRLSDDLTEGKRKEIQLLVKNTGTITLDNLDLSGQTPPQWEASFVPSTITRLEPGKDAAVTATLHVPDKTIAGDYVTTFSVKNNSTSSNAAFRMTVKTSVLTGWMGVLVILLALGTVYYLIRKYGRR</sequence>
<evidence type="ECO:0000313" key="4">
    <source>
        <dbReference type="Proteomes" id="UP000676386"/>
    </source>
</evidence>
<dbReference type="Proteomes" id="UP000676386">
    <property type="component" value="Unassembled WGS sequence"/>
</dbReference>
<dbReference type="PANTHER" id="PTHR39198">
    <property type="entry name" value="HYPOTHETICAL MEMBRANE PROTEIN, CONSERVED"/>
    <property type="match status" value="1"/>
</dbReference>